<name>A0A1F5VXX8_9BACT</name>
<feature type="domain" description="Peptidase S26" evidence="2">
    <location>
        <begin position="169"/>
        <end position="252"/>
    </location>
</feature>
<dbReference type="EMBL" id="MFGW01000010">
    <property type="protein sequence ID" value="OGF68183.1"/>
    <property type="molecule type" value="Genomic_DNA"/>
</dbReference>
<keyword evidence="1" id="KW-0472">Membrane</keyword>
<sequence length="321" mass="36170">MECKRCKTENPPGLEVCFNCGSKLGNEGITIKPPVLKSASIQDSYTRAKRPGPSFISNNFISRFFFRILSFLIERNYLILAALFIISYIPSAGLFINGKFLKALIYLIAILLLVFITVETIYYTISNVFLFAIGLLCIYSCYISMIAYLSKRNPSGVEGRIRIGMALLSSSVFILVIALVFTGYYSIVYPFGDQMEPYIKRTDRFLIDYSYGGAEGLKRDDIILIRTTLGIILAFPGDTVTYKDRKLYINNELDKHGELMAGLFGMTGGYVLESNEYLVLMAYIMAYRREGGRKVIEIINGNQIEARAIAIINPPARRKLL</sequence>
<evidence type="ECO:0000313" key="4">
    <source>
        <dbReference type="Proteomes" id="UP000178943"/>
    </source>
</evidence>
<dbReference type="InterPro" id="IPR036286">
    <property type="entry name" value="LexA/Signal_pep-like_sf"/>
</dbReference>
<feature type="transmembrane region" description="Helical" evidence="1">
    <location>
        <begin position="161"/>
        <end position="187"/>
    </location>
</feature>
<feature type="transmembrane region" description="Helical" evidence="1">
    <location>
        <begin position="77"/>
        <end position="96"/>
    </location>
</feature>
<accession>A0A1F5VXX8</accession>
<keyword evidence="1" id="KW-0812">Transmembrane</keyword>
<feature type="transmembrane region" description="Helical" evidence="1">
    <location>
        <begin position="259"/>
        <end position="284"/>
    </location>
</feature>
<evidence type="ECO:0000256" key="1">
    <source>
        <dbReference type="SAM" id="Phobius"/>
    </source>
</evidence>
<evidence type="ECO:0000259" key="2">
    <source>
        <dbReference type="Pfam" id="PF10502"/>
    </source>
</evidence>
<evidence type="ECO:0000313" key="3">
    <source>
        <dbReference type="EMBL" id="OGF68183.1"/>
    </source>
</evidence>
<dbReference type="InterPro" id="IPR019533">
    <property type="entry name" value="Peptidase_S26"/>
</dbReference>
<feature type="transmembrane region" description="Helical" evidence="1">
    <location>
        <begin position="129"/>
        <end position="149"/>
    </location>
</feature>
<proteinExistence type="predicted"/>
<comment type="caution">
    <text evidence="3">The sequence shown here is derived from an EMBL/GenBank/DDBJ whole genome shotgun (WGS) entry which is preliminary data.</text>
</comment>
<dbReference type="Pfam" id="PF10502">
    <property type="entry name" value="Peptidase_S26"/>
    <property type="match status" value="1"/>
</dbReference>
<dbReference type="SUPFAM" id="SSF51306">
    <property type="entry name" value="LexA/Signal peptidase"/>
    <property type="match status" value="1"/>
</dbReference>
<dbReference type="GO" id="GO:0006465">
    <property type="term" value="P:signal peptide processing"/>
    <property type="evidence" value="ECO:0007669"/>
    <property type="project" value="InterPro"/>
</dbReference>
<keyword evidence="1" id="KW-1133">Transmembrane helix</keyword>
<dbReference type="AlphaFoldDB" id="A0A1F5VXX8"/>
<feature type="transmembrane region" description="Helical" evidence="1">
    <location>
        <begin position="103"/>
        <end position="123"/>
    </location>
</feature>
<dbReference type="Gene3D" id="2.10.109.10">
    <property type="entry name" value="Umud Fragment, subunit A"/>
    <property type="match status" value="1"/>
</dbReference>
<organism evidence="3 4">
    <name type="scientific">Candidatus Fischerbacteria bacterium RBG_13_37_8</name>
    <dbReference type="NCBI Taxonomy" id="1817863"/>
    <lineage>
        <taxon>Bacteria</taxon>
        <taxon>Candidatus Fischeribacteriota</taxon>
    </lineage>
</organism>
<reference evidence="3 4" key="1">
    <citation type="journal article" date="2016" name="Nat. Commun.">
        <title>Thousands of microbial genomes shed light on interconnected biogeochemical processes in an aquifer system.</title>
        <authorList>
            <person name="Anantharaman K."/>
            <person name="Brown C.T."/>
            <person name="Hug L.A."/>
            <person name="Sharon I."/>
            <person name="Castelle C.J."/>
            <person name="Probst A.J."/>
            <person name="Thomas B.C."/>
            <person name="Singh A."/>
            <person name="Wilkins M.J."/>
            <person name="Karaoz U."/>
            <person name="Brodie E.L."/>
            <person name="Williams K.H."/>
            <person name="Hubbard S.S."/>
            <person name="Banfield J.F."/>
        </authorList>
    </citation>
    <scope>NUCLEOTIDE SEQUENCE [LARGE SCALE GENOMIC DNA]</scope>
</reference>
<dbReference type="GO" id="GO:0004252">
    <property type="term" value="F:serine-type endopeptidase activity"/>
    <property type="evidence" value="ECO:0007669"/>
    <property type="project" value="InterPro"/>
</dbReference>
<gene>
    <name evidence="3" type="ORF">A2Y62_05320</name>
</gene>
<protein>
    <recommendedName>
        <fullName evidence="2">Peptidase S26 domain-containing protein</fullName>
    </recommendedName>
</protein>
<dbReference type="Proteomes" id="UP000178943">
    <property type="component" value="Unassembled WGS sequence"/>
</dbReference>
<dbReference type="STRING" id="1817863.A2Y62_05320"/>